<evidence type="ECO:0000313" key="17">
    <source>
        <dbReference type="EMBL" id="KDP41352.1"/>
    </source>
</evidence>
<evidence type="ECO:0000256" key="7">
    <source>
        <dbReference type="ARBA" id="ARBA00022741"/>
    </source>
</evidence>
<evidence type="ECO:0000256" key="14">
    <source>
        <dbReference type="RuleBase" id="RU000304"/>
    </source>
</evidence>
<keyword evidence="11 15" id="KW-0472">Membrane</keyword>
<dbReference type="PROSITE" id="PS50011">
    <property type="entry name" value="PROTEIN_KINASE_DOM"/>
    <property type="match status" value="1"/>
</dbReference>
<dbReference type="GO" id="GO:0051707">
    <property type="term" value="P:response to other organism"/>
    <property type="evidence" value="ECO:0007669"/>
    <property type="project" value="UniProtKB-ARBA"/>
</dbReference>
<dbReference type="InterPro" id="IPR011009">
    <property type="entry name" value="Kinase-like_dom_sf"/>
</dbReference>
<evidence type="ECO:0000256" key="15">
    <source>
        <dbReference type="SAM" id="Phobius"/>
    </source>
</evidence>
<dbReference type="PROSITE" id="PS00108">
    <property type="entry name" value="PROTEIN_KINASE_ST"/>
    <property type="match status" value="1"/>
</dbReference>
<dbReference type="EMBL" id="KK914318">
    <property type="protein sequence ID" value="KDP41352.1"/>
    <property type="molecule type" value="Genomic_DNA"/>
</dbReference>
<sequence>MNNETAQPQADVIGWSGGQGVPVYKDYVVMIPQGKNGIQDLWLDLHPSTETRPQYYQSFLNGVEIFRLNYYGGNLAVPNNPQLQYHEGPLVNSSSISSSTISSKKRLAKIIGGSAGGLVMAFIIVCSLAFWIRVANERAKKKNKSPFRYFTMKEIKAATNNFDEGRIIGTGGFGVVYKGYIDGETTTVAVKRSNKAQGHNEFQSEIKTLSLLRHQNVVSLMGYCSDEQEMILVYEYMPKGTLFEHLHFSDEQQKMPLSWNQRLHICIGAAQGLCYLHTGMKFQIVHRDVKTSNILLDENWVAKIADFGLSKIDPTNGSTKVMGSIGYIDPEYCRLLKLTDKSDVYSFGVVLLEVLSAKFVVNYNSNDNEENEDAVSFVEWALNCYEKGDLENLIDPHLEGKITPASLAKFMEITQKCLAEQGLDRPSISQVLWSLELALELQIHGNSEDRKVISGNSDLTLGVEFSEIMMPIGR</sequence>
<evidence type="ECO:0000256" key="12">
    <source>
        <dbReference type="ARBA" id="ARBA00023157"/>
    </source>
</evidence>
<keyword evidence="10 15" id="KW-1133">Transmembrane helix</keyword>
<dbReference type="GO" id="GO:0009506">
    <property type="term" value="C:plasmodesma"/>
    <property type="evidence" value="ECO:0007669"/>
    <property type="project" value="TreeGrafter"/>
</dbReference>
<feature type="binding site" evidence="13">
    <location>
        <position position="191"/>
    </location>
    <ligand>
        <name>ATP</name>
        <dbReference type="ChEBI" id="CHEBI:30616"/>
    </ligand>
</feature>
<dbReference type="FunFam" id="1.10.510.10:FF:000468">
    <property type="entry name" value="PTI1-like tyrosine-protein kinase 3"/>
    <property type="match status" value="1"/>
</dbReference>
<keyword evidence="4" id="KW-0808">Transferase</keyword>
<feature type="domain" description="Protein kinase" evidence="16">
    <location>
        <begin position="162"/>
        <end position="439"/>
    </location>
</feature>
<dbReference type="Gene3D" id="1.10.510.10">
    <property type="entry name" value="Transferase(Phosphotransferase) domain 1"/>
    <property type="match status" value="1"/>
</dbReference>
<evidence type="ECO:0000256" key="3">
    <source>
        <dbReference type="ARBA" id="ARBA00022527"/>
    </source>
</evidence>
<keyword evidence="9 13" id="KW-0067">ATP-binding</keyword>
<dbReference type="InterPro" id="IPR017441">
    <property type="entry name" value="Protein_kinase_ATP_BS"/>
</dbReference>
<comment type="similarity">
    <text evidence="14">Belongs to the protein kinase superfamily.</text>
</comment>
<dbReference type="InterPro" id="IPR000719">
    <property type="entry name" value="Prot_kinase_dom"/>
</dbReference>
<evidence type="ECO:0000256" key="5">
    <source>
        <dbReference type="ARBA" id="ARBA00022692"/>
    </source>
</evidence>
<dbReference type="GO" id="GO:0005886">
    <property type="term" value="C:plasma membrane"/>
    <property type="evidence" value="ECO:0007669"/>
    <property type="project" value="UniProtKB-SubCell"/>
</dbReference>
<organism evidence="17 18">
    <name type="scientific">Jatropha curcas</name>
    <name type="common">Barbados nut</name>
    <dbReference type="NCBI Taxonomy" id="180498"/>
    <lineage>
        <taxon>Eukaryota</taxon>
        <taxon>Viridiplantae</taxon>
        <taxon>Streptophyta</taxon>
        <taxon>Embryophyta</taxon>
        <taxon>Tracheophyta</taxon>
        <taxon>Spermatophyta</taxon>
        <taxon>Magnoliopsida</taxon>
        <taxon>eudicotyledons</taxon>
        <taxon>Gunneridae</taxon>
        <taxon>Pentapetalae</taxon>
        <taxon>rosids</taxon>
        <taxon>fabids</taxon>
        <taxon>Malpighiales</taxon>
        <taxon>Euphorbiaceae</taxon>
        <taxon>Crotonoideae</taxon>
        <taxon>Jatropheae</taxon>
        <taxon>Jatropha</taxon>
    </lineage>
</organism>
<evidence type="ECO:0000256" key="10">
    <source>
        <dbReference type="ARBA" id="ARBA00022989"/>
    </source>
</evidence>
<reference evidence="17 18" key="1">
    <citation type="journal article" date="2014" name="PLoS ONE">
        <title>Global Analysis of Gene Expression Profiles in Physic Nut (Jatropha curcas L.) Seedlings Exposed to Salt Stress.</title>
        <authorList>
            <person name="Zhang L."/>
            <person name="Zhang C."/>
            <person name="Wu P."/>
            <person name="Chen Y."/>
            <person name="Li M."/>
            <person name="Jiang H."/>
            <person name="Wu G."/>
        </authorList>
    </citation>
    <scope>NUCLEOTIDE SEQUENCE [LARGE SCALE GENOMIC DNA]</scope>
    <source>
        <strain evidence="18">cv. GZQX0401</strain>
        <tissue evidence="17">Young leaves</tissue>
    </source>
</reference>
<protein>
    <recommendedName>
        <fullName evidence="16">Protein kinase domain-containing protein</fullName>
    </recommendedName>
</protein>
<evidence type="ECO:0000256" key="4">
    <source>
        <dbReference type="ARBA" id="ARBA00022679"/>
    </source>
</evidence>
<dbReference type="OrthoDB" id="1903759at2759"/>
<keyword evidence="2" id="KW-1003">Cell membrane</keyword>
<gene>
    <name evidence="17" type="ORF">JCGZ_15759</name>
</gene>
<comment type="subcellular location">
    <subcellularLocation>
        <location evidence="1">Cell membrane</location>
        <topology evidence="1">Single-pass membrane protein</topology>
    </subcellularLocation>
</comment>
<keyword evidence="18" id="KW-1185">Reference proteome</keyword>
<evidence type="ECO:0000256" key="6">
    <source>
        <dbReference type="ARBA" id="ARBA00022729"/>
    </source>
</evidence>
<dbReference type="Pfam" id="PF00069">
    <property type="entry name" value="Pkinase"/>
    <property type="match status" value="1"/>
</dbReference>
<proteinExistence type="inferred from homology"/>
<evidence type="ECO:0000256" key="1">
    <source>
        <dbReference type="ARBA" id="ARBA00004162"/>
    </source>
</evidence>
<dbReference type="GO" id="GO:0004674">
    <property type="term" value="F:protein serine/threonine kinase activity"/>
    <property type="evidence" value="ECO:0007669"/>
    <property type="project" value="UniProtKB-KW"/>
</dbReference>
<keyword evidence="3 14" id="KW-0723">Serine/threonine-protein kinase</keyword>
<dbReference type="GO" id="GO:0005524">
    <property type="term" value="F:ATP binding"/>
    <property type="evidence" value="ECO:0007669"/>
    <property type="project" value="UniProtKB-UniRule"/>
</dbReference>
<dbReference type="InterPro" id="IPR008271">
    <property type="entry name" value="Ser/Thr_kinase_AS"/>
</dbReference>
<dbReference type="GO" id="GO:0004714">
    <property type="term" value="F:transmembrane receptor protein tyrosine kinase activity"/>
    <property type="evidence" value="ECO:0007669"/>
    <property type="project" value="InterPro"/>
</dbReference>
<dbReference type="SMART" id="SM00220">
    <property type="entry name" value="S_TKc"/>
    <property type="match status" value="1"/>
</dbReference>
<evidence type="ECO:0000259" key="16">
    <source>
        <dbReference type="PROSITE" id="PS50011"/>
    </source>
</evidence>
<evidence type="ECO:0000256" key="9">
    <source>
        <dbReference type="ARBA" id="ARBA00022840"/>
    </source>
</evidence>
<dbReference type="SUPFAM" id="SSF56112">
    <property type="entry name" value="Protein kinase-like (PK-like)"/>
    <property type="match status" value="1"/>
</dbReference>
<keyword evidence="6" id="KW-0732">Signal</keyword>
<dbReference type="PANTHER" id="PTHR27003">
    <property type="entry name" value="OS07G0166700 PROTEIN"/>
    <property type="match status" value="1"/>
</dbReference>
<dbReference type="PANTHER" id="PTHR27003:SF453">
    <property type="entry name" value="PROTEIN KINASE DOMAIN-CONTAINING PROTEIN"/>
    <property type="match status" value="1"/>
</dbReference>
<dbReference type="PROSITE" id="PS00107">
    <property type="entry name" value="PROTEIN_KINASE_ATP"/>
    <property type="match status" value="1"/>
</dbReference>
<evidence type="ECO:0000256" key="13">
    <source>
        <dbReference type="PROSITE-ProRule" id="PRU10141"/>
    </source>
</evidence>
<evidence type="ECO:0000313" key="18">
    <source>
        <dbReference type="Proteomes" id="UP000027138"/>
    </source>
</evidence>
<dbReference type="Proteomes" id="UP000027138">
    <property type="component" value="Unassembled WGS sequence"/>
</dbReference>
<keyword evidence="5 15" id="KW-0812">Transmembrane</keyword>
<keyword evidence="12" id="KW-1015">Disulfide bond</keyword>
<keyword evidence="7 13" id="KW-0547">Nucleotide-binding</keyword>
<dbReference type="AlphaFoldDB" id="A0A067KYX2"/>
<feature type="transmembrane region" description="Helical" evidence="15">
    <location>
        <begin position="110"/>
        <end position="132"/>
    </location>
</feature>
<evidence type="ECO:0000256" key="11">
    <source>
        <dbReference type="ARBA" id="ARBA00023136"/>
    </source>
</evidence>
<dbReference type="CDD" id="cd14066">
    <property type="entry name" value="STKc_IRAK"/>
    <property type="match status" value="1"/>
</dbReference>
<name>A0A067KYX2_JATCU</name>
<dbReference type="FunFam" id="3.30.200.20:FF:000039">
    <property type="entry name" value="receptor-like protein kinase FERONIA"/>
    <property type="match status" value="1"/>
</dbReference>
<dbReference type="Gene3D" id="3.30.200.20">
    <property type="entry name" value="Phosphorylase Kinase, domain 1"/>
    <property type="match status" value="1"/>
</dbReference>
<evidence type="ECO:0000256" key="2">
    <source>
        <dbReference type="ARBA" id="ARBA00022475"/>
    </source>
</evidence>
<evidence type="ECO:0000256" key="8">
    <source>
        <dbReference type="ARBA" id="ARBA00022777"/>
    </source>
</evidence>
<keyword evidence="8" id="KW-0418">Kinase</keyword>
<dbReference type="InterPro" id="IPR045272">
    <property type="entry name" value="ANXUR1/2-like"/>
</dbReference>
<accession>A0A067KYX2</accession>